<evidence type="ECO:0000313" key="2">
    <source>
        <dbReference type="EMBL" id="QDU25113.1"/>
    </source>
</evidence>
<gene>
    <name evidence="2" type="ORF">ETAA8_01740</name>
</gene>
<dbReference type="AlphaFoldDB" id="A0A517Y4D9"/>
<sequence>MSTSAKLPPLPAAFIANVVRSDGLWYRIYHGGLNRVRIDNYQGEVCRSISITLGDLGRGYTFIPATKTYSIAHFPPILNTQQFDPTEDYSWAEIGQETVNGVLCTKFAGRLTQPDRVANWVFVDPKTGIRLKTQTFNKLGDPVLSIEFRQVEVGPPPADVFEPLEGYRLTP</sequence>
<name>A0A517Y4D9_9BACT</name>
<proteinExistence type="predicted"/>
<dbReference type="InterPro" id="IPR033434">
    <property type="entry name" value="MucB/RseB_N"/>
</dbReference>
<organism evidence="2 3">
    <name type="scientific">Anatilimnocola aggregata</name>
    <dbReference type="NCBI Taxonomy" id="2528021"/>
    <lineage>
        <taxon>Bacteria</taxon>
        <taxon>Pseudomonadati</taxon>
        <taxon>Planctomycetota</taxon>
        <taxon>Planctomycetia</taxon>
        <taxon>Pirellulales</taxon>
        <taxon>Pirellulaceae</taxon>
        <taxon>Anatilimnocola</taxon>
    </lineage>
</organism>
<feature type="domain" description="MucB/RseB N-terminal" evidence="1">
    <location>
        <begin position="69"/>
        <end position="157"/>
    </location>
</feature>
<dbReference type="KEGG" id="aagg:ETAA8_01740"/>
<dbReference type="Pfam" id="PF03888">
    <property type="entry name" value="MucB_RseB"/>
    <property type="match status" value="1"/>
</dbReference>
<protein>
    <recommendedName>
        <fullName evidence="1">MucB/RseB N-terminal domain-containing protein</fullName>
    </recommendedName>
</protein>
<dbReference type="Gene3D" id="2.50.20.10">
    <property type="entry name" value="Lipoprotein localisation LolA/LolB/LppX"/>
    <property type="match status" value="1"/>
</dbReference>
<evidence type="ECO:0000313" key="3">
    <source>
        <dbReference type="Proteomes" id="UP000315017"/>
    </source>
</evidence>
<reference evidence="2 3" key="1">
    <citation type="submission" date="2019-02" db="EMBL/GenBank/DDBJ databases">
        <title>Deep-cultivation of Planctomycetes and their phenomic and genomic characterization uncovers novel biology.</title>
        <authorList>
            <person name="Wiegand S."/>
            <person name="Jogler M."/>
            <person name="Boedeker C."/>
            <person name="Pinto D."/>
            <person name="Vollmers J."/>
            <person name="Rivas-Marin E."/>
            <person name="Kohn T."/>
            <person name="Peeters S.H."/>
            <person name="Heuer A."/>
            <person name="Rast P."/>
            <person name="Oberbeckmann S."/>
            <person name="Bunk B."/>
            <person name="Jeske O."/>
            <person name="Meyerdierks A."/>
            <person name="Storesund J.E."/>
            <person name="Kallscheuer N."/>
            <person name="Luecker S."/>
            <person name="Lage O.M."/>
            <person name="Pohl T."/>
            <person name="Merkel B.J."/>
            <person name="Hornburger P."/>
            <person name="Mueller R.-W."/>
            <person name="Bruemmer F."/>
            <person name="Labrenz M."/>
            <person name="Spormann A.M."/>
            <person name="Op den Camp H."/>
            <person name="Overmann J."/>
            <person name="Amann R."/>
            <person name="Jetten M.S.M."/>
            <person name="Mascher T."/>
            <person name="Medema M.H."/>
            <person name="Devos D.P."/>
            <person name="Kaster A.-K."/>
            <person name="Ovreas L."/>
            <person name="Rohde M."/>
            <person name="Galperin M.Y."/>
            <person name="Jogler C."/>
        </authorList>
    </citation>
    <scope>NUCLEOTIDE SEQUENCE [LARGE SCALE GENOMIC DNA]</scope>
    <source>
        <strain evidence="2 3">ETA_A8</strain>
    </source>
</reference>
<dbReference type="Proteomes" id="UP000315017">
    <property type="component" value="Chromosome"/>
</dbReference>
<evidence type="ECO:0000259" key="1">
    <source>
        <dbReference type="Pfam" id="PF03888"/>
    </source>
</evidence>
<keyword evidence="3" id="KW-1185">Reference proteome</keyword>
<dbReference type="RefSeq" id="WP_145083485.1">
    <property type="nucleotide sequence ID" value="NZ_CP036274.1"/>
</dbReference>
<dbReference type="EMBL" id="CP036274">
    <property type="protein sequence ID" value="QDU25113.1"/>
    <property type="molecule type" value="Genomic_DNA"/>
</dbReference>
<accession>A0A517Y4D9</accession>
<dbReference type="OrthoDB" id="9798841at2"/>